<feature type="chain" id="PRO_5034817892" evidence="2">
    <location>
        <begin position="23"/>
        <end position="183"/>
    </location>
</feature>
<evidence type="ECO:0000313" key="4">
    <source>
        <dbReference type="Proteomes" id="UP000250140"/>
    </source>
</evidence>
<reference evidence="3 4" key="1">
    <citation type="journal article" date="2016" name="Nat. Commun.">
        <title>Ectomycorrhizal ecology is imprinted in the genome of the dominant symbiotic fungus Cenococcum geophilum.</title>
        <authorList>
            <consortium name="DOE Joint Genome Institute"/>
            <person name="Peter M."/>
            <person name="Kohler A."/>
            <person name="Ohm R.A."/>
            <person name="Kuo A."/>
            <person name="Krutzmann J."/>
            <person name="Morin E."/>
            <person name="Arend M."/>
            <person name="Barry K.W."/>
            <person name="Binder M."/>
            <person name="Choi C."/>
            <person name="Clum A."/>
            <person name="Copeland A."/>
            <person name="Grisel N."/>
            <person name="Haridas S."/>
            <person name="Kipfer T."/>
            <person name="LaButti K."/>
            <person name="Lindquist E."/>
            <person name="Lipzen A."/>
            <person name="Maire R."/>
            <person name="Meier B."/>
            <person name="Mihaltcheva S."/>
            <person name="Molinier V."/>
            <person name="Murat C."/>
            <person name="Poggeler S."/>
            <person name="Quandt C.A."/>
            <person name="Sperisen C."/>
            <person name="Tritt A."/>
            <person name="Tisserant E."/>
            <person name="Crous P.W."/>
            <person name="Henrissat B."/>
            <person name="Nehls U."/>
            <person name="Egli S."/>
            <person name="Spatafora J.W."/>
            <person name="Grigoriev I.V."/>
            <person name="Martin F.M."/>
        </authorList>
    </citation>
    <scope>NUCLEOTIDE SEQUENCE [LARGE SCALE GENOMIC DNA]</scope>
    <source>
        <strain evidence="3 4">CBS 207.34</strain>
    </source>
</reference>
<sequence length="183" mass="19758">MALSNQAALWLFLFSLQSSVTAHRRSGRIRGWENASLLSDTTHLGNHDGLVHTSQEPEGWGHGGLWKRCAGRIAAYTTGFRCLTSGQEGDVKQDLPGSDHSRPARNRTGGNTKNPAATPAPIKGISTGVFLHLPDSSSCLGGCRKLFSAAHPPAIAVWPLLHQRRRSHEGRGISSRNGPRVWA</sequence>
<organism evidence="3 4">
    <name type="scientific">Glonium stellatum</name>
    <dbReference type="NCBI Taxonomy" id="574774"/>
    <lineage>
        <taxon>Eukaryota</taxon>
        <taxon>Fungi</taxon>
        <taxon>Dikarya</taxon>
        <taxon>Ascomycota</taxon>
        <taxon>Pezizomycotina</taxon>
        <taxon>Dothideomycetes</taxon>
        <taxon>Pleosporomycetidae</taxon>
        <taxon>Gloniales</taxon>
        <taxon>Gloniaceae</taxon>
        <taxon>Glonium</taxon>
    </lineage>
</organism>
<dbReference type="AlphaFoldDB" id="A0A8E2JX37"/>
<protein>
    <submittedName>
        <fullName evidence="3">Uncharacterized protein</fullName>
    </submittedName>
</protein>
<feature type="region of interest" description="Disordered" evidence="1">
    <location>
        <begin position="87"/>
        <end position="121"/>
    </location>
</feature>
<name>A0A8E2JX37_9PEZI</name>
<feature type="signal peptide" evidence="2">
    <location>
        <begin position="1"/>
        <end position="22"/>
    </location>
</feature>
<keyword evidence="4" id="KW-1185">Reference proteome</keyword>
<feature type="compositionally biased region" description="Basic and acidic residues" evidence="1">
    <location>
        <begin position="89"/>
        <end position="102"/>
    </location>
</feature>
<evidence type="ECO:0000313" key="3">
    <source>
        <dbReference type="EMBL" id="OCL12377.1"/>
    </source>
</evidence>
<proteinExistence type="predicted"/>
<keyword evidence="2" id="KW-0732">Signal</keyword>
<gene>
    <name evidence="3" type="ORF">AOQ84DRAFT_437051</name>
</gene>
<evidence type="ECO:0000256" key="1">
    <source>
        <dbReference type="SAM" id="MobiDB-lite"/>
    </source>
</evidence>
<accession>A0A8E2JX37</accession>
<dbReference type="Proteomes" id="UP000250140">
    <property type="component" value="Unassembled WGS sequence"/>
</dbReference>
<dbReference type="EMBL" id="KV748884">
    <property type="protein sequence ID" value="OCL12377.1"/>
    <property type="molecule type" value="Genomic_DNA"/>
</dbReference>
<evidence type="ECO:0000256" key="2">
    <source>
        <dbReference type="SAM" id="SignalP"/>
    </source>
</evidence>